<evidence type="ECO:0000256" key="7">
    <source>
        <dbReference type="ARBA" id="ARBA00032345"/>
    </source>
</evidence>
<comment type="similarity">
    <text evidence="1 8 9">Belongs to the TRAFAC class TrmE-Era-EngA-EngB-Septin-like GTPase superfamily. EngA (Der) GTPase family.</text>
</comment>
<evidence type="ECO:0000313" key="13">
    <source>
        <dbReference type="Proteomes" id="UP000298685"/>
    </source>
</evidence>
<keyword evidence="3 8" id="KW-0690">Ribosome biogenesis</keyword>
<dbReference type="PANTHER" id="PTHR43834">
    <property type="entry name" value="GTPASE DER"/>
    <property type="match status" value="1"/>
</dbReference>
<dbReference type="EMBL" id="CP032999">
    <property type="protein sequence ID" value="QCI26187.1"/>
    <property type="molecule type" value="Genomic_DNA"/>
</dbReference>
<proteinExistence type="inferred from homology"/>
<dbReference type="Gene3D" id="3.30.300.20">
    <property type="match status" value="1"/>
</dbReference>
<feature type="binding site" evidence="8">
    <location>
        <begin position="240"/>
        <end position="244"/>
    </location>
    <ligand>
        <name>GTP</name>
        <dbReference type="ChEBI" id="CHEBI:37565"/>
        <label>2</label>
    </ligand>
</feature>
<feature type="binding site" evidence="8">
    <location>
        <begin position="193"/>
        <end position="200"/>
    </location>
    <ligand>
        <name>GTP</name>
        <dbReference type="ChEBI" id="CHEBI:37565"/>
        <label>2</label>
    </ligand>
</feature>
<dbReference type="SUPFAM" id="SSF52540">
    <property type="entry name" value="P-loop containing nucleoside triphosphate hydrolases"/>
    <property type="match status" value="2"/>
</dbReference>
<dbReference type="InterPro" id="IPR005225">
    <property type="entry name" value="Small_GTP-bd"/>
</dbReference>
<dbReference type="NCBIfam" id="TIGR03594">
    <property type="entry name" value="GTPase_EngA"/>
    <property type="match status" value="1"/>
</dbReference>
<comment type="subunit">
    <text evidence="8">Associates with the 50S ribosomal subunit.</text>
</comment>
<dbReference type="Pfam" id="PF01926">
    <property type="entry name" value="MMR_HSR1"/>
    <property type="match status" value="2"/>
</dbReference>
<keyword evidence="4 9" id="KW-0677">Repeat</keyword>
<dbReference type="GO" id="GO:0043022">
    <property type="term" value="F:ribosome binding"/>
    <property type="evidence" value="ECO:0007669"/>
    <property type="project" value="TreeGrafter"/>
</dbReference>
<dbReference type="PIRSF" id="PIRSF006485">
    <property type="entry name" value="GTP-binding_EngA"/>
    <property type="match status" value="1"/>
</dbReference>
<dbReference type="PANTHER" id="PTHR43834:SF6">
    <property type="entry name" value="GTPASE DER"/>
    <property type="match status" value="1"/>
</dbReference>
<dbReference type="InterPro" id="IPR027417">
    <property type="entry name" value="P-loop_NTPase"/>
</dbReference>
<gene>
    <name evidence="8 12" type="primary">der</name>
    <name evidence="12" type="ORF">D9V78_02140</name>
</gene>
<feature type="binding site" evidence="8">
    <location>
        <begin position="9"/>
        <end position="16"/>
    </location>
    <ligand>
        <name>GTP</name>
        <dbReference type="ChEBI" id="CHEBI:37565"/>
        <label>1</label>
    </ligand>
</feature>
<evidence type="ECO:0000256" key="2">
    <source>
        <dbReference type="ARBA" id="ARBA00020953"/>
    </source>
</evidence>
<evidence type="ECO:0000256" key="3">
    <source>
        <dbReference type="ARBA" id="ARBA00022517"/>
    </source>
</evidence>
<dbReference type="InterPro" id="IPR032859">
    <property type="entry name" value="KH_dom-like"/>
</dbReference>
<dbReference type="InterPro" id="IPR016484">
    <property type="entry name" value="GTPase_Der"/>
</dbReference>
<dbReference type="GO" id="GO:0005525">
    <property type="term" value="F:GTP binding"/>
    <property type="evidence" value="ECO:0007669"/>
    <property type="project" value="UniProtKB-UniRule"/>
</dbReference>
<dbReference type="Gene3D" id="3.40.50.300">
    <property type="entry name" value="P-loop containing nucleotide triphosphate hydrolases"/>
    <property type="match status" value="2"/>
</dbReference>
<evidence type="ECO:0000256" key="5">
    <source>
        <dbReference type="ARBA" id="ARBA00022741"/>
    </source>
</evidence>
<evidence type="ECO:0000256" key="6">
    <source>
        <dbReference type="ARBA" id="ARBA00023134"/>
    </source>
</evidence>
<dbReference type="HAMAP" id="MF_00195">
    <property type="entry name" value="GTPase_Der"/>
    <property type="match status" value="1"/>
</dbReference>
<feature type="binding site" evidence="8">
    <location>
        <begin position="120"/>
        <end position="123"/>
    </location>
    <ligand>
        <name>GTP</name>
        <dbReference type="ChEBI" id="CHEBI:37565"/>
        <label>1</label>
    </ligand>
</feature>
<keyword evidence="6 8" id="KW-0342">GTP-binding</keyword>
<dbReference type="OrthoDB" id="9805918at2"/>
<evidence type="ECO:0000313" key="12">
    <source>
        <dbReference type="EMBL" id="QCI26187.1"/>
    </source>
</evidence>
<comment type="caution">
    <text evidence="8">Lacks conserved residue(s) required for the propagation of feature annotation.</text>
</comment>
<dbReference type="RefSeq" id="WP_158350950.1">
    <property type="nucleotide sequence ID" value="NZ_CP032999.1"/>
</dbReference>
<evidence type="ECO:0000256" key="8">
    <source>
        <dbReference type="HAMAP-Rule" id="MF_00195"/>
    </source>
</evidence>
<feature type="domain" description="G" evidence="10">
    <location>
        <begin position="5"/>
        <end position="121"/>
    </location>
</feature>
<evidence type="ECO:0000256" key="9">
    <source>
        <dbReference type="RuleBase" id="RU004481"/>
    </source>
</evidence>
<accession>A0A4D6Y932</accession>
<evidence type="ECO:0000256" key="1">
    <source>
        <dbReference type="ARBA" id="ARBA00008279"/>
    </source>
</evidence>
<protein>
    <recommendedName>
        <fullName evidence="2 8">GTPase Der</fullName>
    </recommendedName>
    <alternativeName>
        <fullName evidence="7 8">GTP-binding protein EngA</fullName>
    </alternativeName>
</protein>
<dbReference type="AlphaFoldDB" id="A0A4D6Y932"/>
<organism evidence="12 13">
    <name type="scientific">Buchnera aphidicola</name>
    <name type="common">Sarucallis kahawaluokalani</name>
    <dbReference type="NCBI Taxonomy" id="1241878"/>
    <lineage>
        <taxon>Bacteria</taxon>
        <taxon>Pseudomonadati</taxon>
        <taxon>Pseudomonadota</taxon>
        <taxon>Gammaproteobacteria</taxon>
        <taxon>Enterobacterales</taxon>
        <taxon>Erwiniaceae</taxon>
        <taxon>Buchnera</taxon>
    </lineage>
</organism>
<sequence>MVYNIVLVGSTNVGKSTLFNQLVGKNIAIVNDAMHFTRNRKCGIISFQEFNITIFDTAGIDVCKNISILYNRILEQTFFAIQEADLIFLVLDVKKGVFEEGKILIQMLRKFSKRIFLILNKIDQVSKNQYQYHEYYSLGIKNIFLISSLTAYGIPQLKKYIKRWYMKFVLIQKSNTNDITDKVIKDISVAIIGRPNVGKSTLFNKLLQKNRSVVYDEPGTTRDSVIDSIVLDQIKYTIVDTAGIKKKNYHSIQSLPILKTFQSIVNVDICIIILDSYDGFTKNDMWILNIIIQSGKKILILMNKSEKLSILKRKKLKKDLLYKYKFINFFDIHFISALYNQGIRKIFFLISQLYNKCNNALRSRQLTEIMYQALQKYPPKMVKGKQIKLQYAHPGGYNPLTIVIHGSRLLYISKDYKRYLECFFQNHLNISGQKIKIIFKNKHNPYI</sequence>
<reference evidence="12 13" key="1">
    <citation type="submission" date="2018-10" db="EMBL/GenBank/DDBJ databases">
        <title>Comparative functional genomics of the obligate endosymbiont Buchnera aphidicola.</title>
        <authorList>
            <person name="Chong R.A."/>
        </authorList>
    </citation>
    <scope>NUCLEOTIDE SEQUENCE [LARGE SCALE GENOMIC DNA]</scope>
    <source>
        <strain evidence="12 13">Ska</strain>
    </source>
</reference>
<dbReference type="InterPro" id="IPR015946">
    <property type="entry name" value="KH_dom-like_a/b"/>
</dbReference>
<dbReference type="GO" id="GO:0042254">
    <property type="term" value="P:ribosome biogenesis"/>
    <property type="evidence" value="ECO:0007669"/>
    <property type="project" value="UniProtKB-KW"/>
</dbReference>
<evidence type="ECO:0000256" key="4">
    <source>
        <dbReference type="ARBA" id="ARBA00022737"/>
    </source>
</evidence>
<feature type="domain" description="G" evidence="10">
    <location>
        <begin position="189"/>
        <end position="304"/>
    </location>
</feature>
<comment type="function">
    <text evidence="8 9">GTPase that plays an essential role in the late steps of ribosome biogenesis.</text>
</comment>
<feature type="domain" description="GTPase Der C-terminal KH-domain-like" evidence="11">
    <location>
        <begin position="363"/>
        <end position="440"/>
    </location>
</feature>
<dbReference type="NCBIfam" id="TIGR00231">
    <property type="entry name" value="small_GTP"/>
    <property type="match status" value="2"/>
</dbReference>
<dbReference type="Proteomes" id="UP000298685">
    <property type="component" value="Chromosome"/>
</dbReference>
<feature type="binding site" evidence="8">
    <location>
        <begin position="56"/>
        <end position="60"/>
    </location>
    <ligand>
        <name>GTP</name>
        <dbReference type="ChEBI" id="CHEBI:37565"/>
        <label>1</label>
    </ligand>
</feature>
<evidence type="ECO:0000259" key="11">
    <source>
        <dbReference type="Pfam" id="PF14714"/>
    </source>
</evidence>
<dbReference type="InterPro" id="IPR006073">
    <property type="entry name" value="GTP-bd"/>
</dbReference>
<evidence type="ECO:0000259" key="10">
    <source>
        <dbReference type="Pfam" id="PF01926"/>
    </source>
</evidence>
<dbReference type="Pfam" id="PF14714">
    <property type="entry name" value="KH_dom-like"/>
    <property type="match status" value="1"/>
</dbReference>
<name>A0A4D6Y932_9GAMM</name>
<keyword evidence="5 8" id="KW-0547">Nucleotide-binding</keyword>